<feature type="domain" description="Ice-binding protein C-terminal" evidence="1">
    <location>
        <begin position="63"/>
        <end position="88"/>
    </location>
</feature>
<evidence type="ECO:0000259" key="1">
    <source>
        <dbReference type="Pfam" id="PF07589"/>
    </source>
</evidence>
<organism evidence="2 3">
    <name type="scientific">Aliidongia dinghuensis</name>
    <dbReference type="NCBI Taxonomy" id="1867774"/>
    <lineage>
        <taxon>Bacteria</taxon>
        <taxon>Pseudomonadati</taxon>
        <taxon>Pseudomonadota</taxon>
        <taxon>Alphaproteobacteria</taxon>
        <taxon>Rhodospirillales</taxon>
        <taxon>Dongiaceae</taxon>
        <taxon>Aliidongia</taxon>
    </lineage>
</organism>
<keyword evidence="3" id="KW-1185">Reference proteome</keyword>
<protein>
    <recommendedName>
        <fullName evidence="1">Ice-binding protein C-terminal domain-containing protein</fullName>
    </recommendedName>
</protein>
<dbReference type="AlphaFoldDB" id="A0A8J2Z1W3"/>
<dbReference type="NCBIfam" id="TIGR02595">
    <property type="entry name" value="PEP_CTERM"/>
    <property type="match status" value="1"/>
</dbReference>
<dbReference type="InterPro" id="IPR013424">
    <property type="entry name" value="Ice-binding_C"/>
</dbReference>
<evidence type="ECO:0000313" key="3">
    <source>
        <dbReference type="Proteomes" id="UP000646365"/>
    </source>
</evidence>
<reference evidence="2" key="1">
    <citation type="journal article" date="2014" name="Int. J. Syst. Evol. Microbiol.">
        <title>Complete genome sequence of Corynebacterium casei LMG S-19264T (=DSM 44701T), isolated from a smear-ripened cheese.</title>
        <authorList>
            <consortium name="US DOE Joint Genome Institute (JGI-PGF)"/>
            <person name="Walter F."/>
            <person name="Albersmeier A."/>
            <person name="Kalinowski J."/>
            <person name="Ruckert C."/>
        </authorList>
    </citation>
    <scope>NUCLEOTIDE SEQUENCE</scope>
    <source>
        <strain evidence="2">CGMCC 1.15725</strain>
    </source>
</reference>
<comment type="caution">
    <text evidence="2">The sequence shown here is derived from an EMBL/GenBank/DDBJ whole genome shotgun (WGS) entry which is preliminary data.</text>
</comment>
<name>A0A8J2Z1W3_9PROT</name>
<accession>A0A8J2Z1W3</accession>
<reference evidence="2" key="2">
    <citation type="submission" date="2020-09" db="EMBL/GenBank/DDBJ databases">
        <authorList>
            <person name="Sun Q."/>
            <person name="Zhou Y."/>
        </authorList>
    </citation>
    <scope>NUCLEOTIDE SEQUENCE</scope>
    <source>
        <strain evidence="2">CGMCC 1.15725</strain>
    </source>
</reference>
<evidence type="ECO:0000313" key="2">
    <source>
        <dbReference type="EMBL" id="GGF50202.1"/>
    </source>
</evidence>
<sequence>MWRSREELAHSASLHSCEKIAPLKPGIEHIGLGSYDLGYGNYSDATTNGFAGLDDSLSFTLTSVPEPSRWTMMIMGLAGFGFMAYRRKSKPALIAV</sequence>
<dbReference type="Proteomes" id="UP000646365">
    <property type="component" value="Unassembled WGS sequence"/>
</dbReference>
<gene>
    <name evidence="2" type="ORF">GCM10011611_65760</name>
</gene>
<proteinExistence type="predicted"/>
<dbReference type="EMBL" id="BMJQ01000033">
    <property type="protein sequence ID" value="GGF50202.1"/>
    <property type="molecule type" value="Genomic_DNA"/>
</dbReference>
<dbReference type="Pfam" id="PF07589">
    <property type="entry name" value="PEP-CTERM"/>
    <property type="match status" value="1"/>
</dbReference>